<proteinExistence type="predicted"/>
<keyword evidence="5 6" id="KW-0472">Membrane</keyword>
<dbReference type="PANTHER" id="PTHR40077:SF1">
    <property type="entry name" value="MEMBRANE PROTEIN"/>
    <property type="match status" value="1"/>
</dbReference>
<dbReference type="Proteomes" id="UP000182719">
    <property type="component" value="Unassembled WGS sequence"/>
</dbReference>
<keyword evidence="2" id="KW-1003">Cell membrane</keyword>
<feature type="domain" description="DUF3817" evidence="7">
    <location>
        <begin position="4"/>
        <end position="92"/>
    </location>
</feature>
<dbReference type="AlphaFoldDB" id="A0A1H7WJQ7"/>
<evidence type="ECO:0000256" key="1">
    <source>
        <dbReference type="ARBA" id="ARBA00004651"/>
    </source>
</evidence>
<dbReference type="GO" id="GO:0005886">
    <property type="term" value="C:plasma membrane"/>
    <property type="evidence" value="ECO:0007669"/>
    <property type="project" value="UniProtKB-SubCell"/>
</dbReference>
<dbReference type="PANTHER" id="PTHR40077">
    <property type="entry name" value="MEMBRANE PROTEIN-RELATED"/>
    <property type="match status" value="1"/>
</dbReference>
<comment type="subcellular location">
    <subcellularLocation>
        <location evidence="1">Cell membrane</location>
        <topology evidence="1">Multi-pass membrane protein</topology>
    </subcellularLocation>
</comment>
<evidence type="ECO:0000256" key="6">
    <source>
        <dbReference type="SAM" id="Phobius"/>
    </source>
</evidence>
<name>A0A1H7WJQ7_STIAU</name>
<organism evidence="8 9">
    <name type="scientific">Stigmatella aurantiaca</name>
    <dbReference type="NCBI Taxonomy" id="41"/>
    <lineage>
        <taxon>Bacteria</taxon>
        <taxon>Pseudomonadati</taxon>
        <taxon>Myxococcota</taxon>
        <taxon>Myxococcia</taxon>
        <taxon>Myxococcales</taxon>
        <taxon>Cystobacterineae</taxon>
        <taxon>Archangiaceae</taxon>
        <taxon>Stigmatella</taxon>
    </lineage>
</organism>
<evidence type="ECO:0000256" key="5">
    <source>
        <dbReference type="ARBA" id="ARBA00023136"/>
    </source>
</evidence>
<keyword evidence="3 6" id="KW-0812">Transmembrane</keyword>
<dbReference type="Pfam" id="PF12823">
    <property type="entry name" value="DUF3817"/>
    <property type="match status" value="1"/>
</dbReference>
<feature type="transmembrane region" description="Helical" evidence="6">
    <location>
        <begin position="7"/>
        <end position="28"/>
    </location>
</feature>
<protein>
    <submittedName>
        <fullName evidence="8">Integral membrane protein</fullName>
    </submittedName>
</protein>
<keyword evidence="9" id="KW-1185">Reference proteome</keyword>
<dbReference type="OrthoDB" id="1121311at2"/>
<dbReference type="InterPro" id="IPR023845">
    <property type="entry name" value="DUF3817_TM"/>
</dbReference>
<dbReference type="NCBIfam" id="TIGR03954">
    <property type="entry name" value="integ_memb_HG"/>
    <property type="match status" value="1"/>
</dbReference>
<evidence type="ECO:0000313" key="8">
    <source>
        <dbReference type="EMBL" id="SEM21711.1"/>
    </source>
</evidence>
<sequence length="104" mass="11461">MNALRALRLIGLLEGLSFLALLFLAMPLKYFLALPVAVRIAGSVHGILFLAFVSALFRVATEHRWPLRRSLAAFGASLIPFGNFVLDRSLAREQAAAREGHPIY</sequence>
<reference evidence="9" key="1">
    <citation type="submission" date="2016-10" db="EMBL/GenBank/DDBJ databases">
        <authorList>
            <person name="Varghese N."/>
            <person name="Submissions S."/>
        </authorList>
    </citation>
    <scope>NUCLEOTIDE SEQUENCE [LARGE SCALE GENOMIC DNA]</scope>
    <source>
        <strain evidence="9">DSM 17044</strain>
    </source>
</reference>
<accession>A0A1H7WJQ7</accession>
<evidence type="ECO:0000256" key="3">
    <source>
        <dbReference type="ARBA" id="ARBA00022692"/>
    </source>
</evidence>
<evidence type="ECO:0000256" key="2">
    <source>
        <dbReference type="ARBA" id="ARBA00022475"/>
    </source>
</evidence>
<evidence type="ECO:0000313" key="9">
    <source>
        <dbReference type="Proteomes" id="UP000182719"/>
    </source>
</evidence>
<gene>
    <name evidence="8" type="ORF">SAMN05444354_11346</name>
</gene>
<keyword evidence="4 6" id="KW-1133">Transmembrane helix</keyword>
<evidence type="ECO:0000256" key="4">
    <source>
        <dbReference type="ARBA" id="ARBA00022989"/>
    </source>
</evidence>
<dbReference type="RefSeq" id="WP_075008713.1">
    <property type="nucleotide sequence ID" value="NZ_FOAP01000013.1"/>
</dbReference>
<dbReference type="EMBL" id="FOAP01000013">
    <property type="protein sequence ID" value="SEM21711.1"/>
    <property type="molecule type" value="Genomic_DNA"/>
</dbReference>
<evidence type="ECO:0000259" key="7">
    <source>
        <dbReference type="Pfam" id="PF12823"/>
    </source>
</evidence>
<feature type="transmembrane region" description="Helical" evidence="6">
    <location>
        <begin position="40"/>
        <end position="60"/>
    </location>
</feature>